<dbReference type="AlphaFoldDB" id="A0A829QRK0"/>
<evidence type="ECO:0000313" key="1">
    <source>
        <dbReference type="EMBL" id="EUA65111.1"/>
    </source>
</evidence>
<sequence>MTFFMLHDLTHEENQLTVEISTQSHNGWLKGRSAAYEPGSANV</sequence>
<dbReference type="EMBL" id="JAOH01000002">
    <property type="protein sequence ID" value="EUA65111.1"/>
    <property type="molecule type" value="Genomic_DNA"/>
</dbReference>
<dbReference type="Proteomes" id="UP000021210">
    <property type="component" value="Unassembled WGS sequence"/>
</dbReference>
<protein>
    <submittedName>
        <fullName evidence="1">Uncharacterized protein</fullName>
    </submittedName>
</protein>
<proteinExistence type="predicted"/>
<organism evidence="1 2">
    <name type="scientific">Mycobacteroides abscessus 1948</name>
    <dbReference type="NCBI Taxonomy" id="1299323"/>
    <lineage>
        <taxon>Bacteria</taxon>
        <taxon>Bacillati</taxon>
        <taxon>Actinomycetota</taxon>
        <taxon>Actinomycetes</taxon>
        <taxon>Mycobacteriales</taxon>
        <taxon>Mycobacteriaceae</taxon>
        <taxon>Mycobacteroides</taxon>
        <taxon>Mycobacteroides abscessus</taxon>
    </lineage>
</organism>
<gene>
    <name evidence="1" type="ORF">I542_5290</name>
</gene>
<comment type="caution">
    <text evidence="1">The sequence shown here is derived from an EMBL/GenBank/DDBJ whole genome shotgun (WGS) entry which is preliminary data.</text>
</comment>
<reference evidence="1 2" key="1">
    <citation type="submission" date="2013-12" db="EMBL/GenBank/DDBJ databases">
        <authorList>
            <person name="Zelazny A."/>
            <person name="Olivier K."/>
            <person name="Holland S."/>
            <person name="Lenaerts A."/>
            <person name="Ordway D."/>
            <person name="DeGroote M.A."/>
            <person name="Parker T."/>
            <person name="Sizemore C."/>
            <person name="Tallon L.J."/>
            <person name="Sadzewicz L.K."/>
            <person name="Sengamalay N."/>
            <person name="Fraser C.M."/>
            <person name="Hine E."/>
            <person name="Shefchek K.A."/>
            <person name="Das S.P."/>
            <person name="Tettelin H."/>
        </authorList>
    </citation>
    <scope>NUCLEOTIDE SEQUENCE [LARGE SCALE GENOMIC DNA]</scope>
    <source>
        <strain evidence="1 2">1948</strain>
    </source>
</reference>
<accession>A0A829QRK0</accession>
<name>A0A829QRK0_9MYCO</name>
<evidence type="ECO:0000313" key="2">
    <source>
        <dbReference type="Proteomes" id="UP000021210"/>
    </source>
</evidence>